<accession>A0A0R1MWX3</accession>
<gene>
    <name evidence="1" type="ORF">FD09_GL002716</name>
</gene>
<evidence type="ECO:0000313" key="2">
    <source>
        <dbReference type="Proteomes" id="UP000051330"/>
    </source>
</evidence>
<evidence type="ECO:0000313" key="1">
    <source>
        <dbReference type="EMBL" id="KRL12734.1"/>
    </source>
</evidence>
<dbReference type="STRING" id="1423792.FD09_GL002716"/>
<dbReference type="EMBL" id="AZEC01000006">
    <property type="protein sequence ID" value="KRL12734.1"/>
    <property type="molecule type" value="Genomic_DNA"/>
</dbReference>
<keyword evidence="2" id="KW-1185">Reference proteome</keyword>
<sequence length="73" mass="8031">MADQPPRYQSTAIPATNKILSIPAMAYMNSVMVFSSFSAAVQRPLCWFPQWHRIARQLTGSPSSFGGPATSDR</sequence>
<proteinExistence type="predicted"/>
<dbReference type="AlphaFoldDB" id="A0A0R1MWX3"/>
<name>A0A0R1MWX3_9LACO</name>
<reference evidence="1 2" key="1">
    <citation type="journal article" date="2015" name="Genome Announc.">
        <title>Expanding the biotechnology potential of lactobacilli through comparative genomics of 213 strains and associated genera.</title>
        <authorList>
            <person name="Sun Z."/>
            <person name="Harris H.M."/>
            <person name="McCann A."/>
            <person name="Guo C."/>
            <person name="Argimon S."/>
            <person name="Zhang W."/>
            <person name="Yang X."/>
            <person name="Jeffery I.B."/>
            <person name="Cooney J.C."/>
            <person name="Kagawa T.F."/>
            <person name="Liu W."/>
            <person name="Song Y."/>
            <person name="Salvetti E."/>
            <person name="Wrobel A."/>
            <person name="Rasinkangas P."/>
            <person name="Parkhill J."/>
            <person name="Rea M.C."/>
            <person name="O'Sullivan O."/>
            <person name="Ritari J."/>
            <person name="Douillard F.P."/>
            <person name="Paul Ross R."/>
            <person name="Yang R."/>
            <person name="Briner A.E."/>
            <person name="Felis G.E."/>
            <person name="de Vos W.M."/>
            <person name="Barrangou R."/>
            <person name="Klaenhammer T.R."/>
            <person name="Caufield P.W."/>
            <person name="Cui Y."/>
            <person name="Zhang H."/>
            <person name="O'Toole P.W."/>
        </authorList>
    </citation>
    <scope>NUCLEOTIDE SEQUENCE [LARGE SCALE GENOMIC DNA]</scope>
    <source>
        <strain evidence="1 2">DSM 12744</strain>
    </source>
</reference>
<comment type="caution">
    <text evidence="1">The sequence shown here is derived from an EMBL/GenBank/DDBJ whole genome shotgun (WGS) entry which is preliminary data.</text>
</comment>
<organism evidence="1 2">
    <name type="scientific">Schleiferilactobacillus perolens DSM 12744</name>
    <dbReference type="NCBI Taxonomy" id="1423792"/>
    <lineage>
        <taxon>Bacteria</taxon>
        <taxon>Bacillati</taxon>
        <taxon>Bacillota</taxon>
        <taxon>Bacilli</taxon>
        <taxon>Lactobacillales</taxon>
        <taxon>Lactobacillaceae</taxon>
        <taxon>Schleiferilactobacillus</taxon>
    </lineage>
</organism>
<protein>
    <submittedName>
        <fullName evidence="1">Uncharacterized protein</fullName>
    </submittedName>
</protein>
<dbReference type="PATRIC" id="fig|1423792.3.peg.2778"/>
<dbReference type="RefSeq" id="WP_235812245.1">
    <property type="nucleotide sequence ID" value="NZ_AZEC01000006.1"/>
</dbReference>
<dbReference type="Proteomes" id="UP000051330">
    <property type="component" value="Unassembled WGS sequence"/>
</dbReference>